<proteinExistence type="predicted"/>
<reference evidence="2" key="1">
    <citation type="journal article" date="2020" name="Nature">
        <title>Giant virus diversity and host interactions through global metagenomics.</title>
        <authorList>
            <person name="Schulz F."/>
            <person name="Roux S."/>
            <person name="Paez-Espino D."/>
            <person name="Jungbluth S."/>
            <person name="Walsh D.A."/>
            <person name="Denef V.J."/>
            <person name="McMahon K.D."/>
            <person name="Konstantinidis K.T."/>
            <person name="Eloe-Fadrosh E.A."/>
            <person name="Kyrpides N.C."/>
            <person name="Woyke T."/>
        </authorList>
    </citation>
    <scope>NUCLEOTIDE SEQUENCE</scope>
    <source>
        <strain evidence="2">GVMAG-M-3300022752-66</strain>
    </source>
</reference>
<feature type="transmembrane region" description="Helical" evidence="1">
    <location>
        <begin position="87"/>
        <end position="107"/>
    </location>
</feature>
<keyword evidence="1" id="KW-0812">Transmembrane</keyword>
<sequence>MSNSPSSNISNYVKSSRNISLFVLLSIFFIFIFMFSPLNNTTIAFIGKLSILILLGYAFYKNCYITFHFSKDSNLVFTQGSWNNQKTNVICSYVLSLFILLLLFRVVKSFFY</sequence>
<name>A0A6C0CWG7_9ZZZZ</name>
<evidence type="ECO:0000313" key="2">
    <source>
        <dbReference type="EMBL" id="QHT08280.1"/>
    </source>
</evidence>
<feature type="transmembrane region" description="Helical" evidence="1">
    <location>
        <begin position="45"/>
        <end position="67"/>
    </location>
</feature>
<dbReference type="EMBL" id="MN739493">
    <property type="protein sequence ID" value="QHT08280.1"/>
    <property type="molecule type" value="Genomic_DNA"/>
</dbReference>
<protein>
    <submittedName>
        <fullName evidence="2">Uncharacterized protein</fullName>
    </submittedName>
</protein>
<evidence type="ECO:0000256" key="1">
    <source>
        <dbReference type="SAM" id="Phobius"/>
    </source>
</evidence>
<dbReference type="AlphaFoldDB" id="A0A6C0CWG7"/>
<keyword evidence="1" id="KW-0472">Membrane</keyword>
<organism evidence="2">
    <name type="scientific">viral metagenome</name>
    <dbReference type="NCBI Taxonomy" id="1070528"/>
    <lineage>
        <taxon>unclassified sequences</taxon>
        <taxon>metagenomes</taxon>
        <taxon>organismal metagenomes</taxon>
    </lineage>
</organism>
<accession>A0A6C0CWG7</accession>
<feature type="transmembrane region" description="Helical" evidence="1">
    <location>
        <begin position="20"/>
        <end position="38"/>
    </location>
</feature>
<keyword evidence="1" id="KW-1133">Transmembrane helix</keyword>